<dbReference type="InterPro" id="IPR000192">
    <property type="entry name" value="Aminotrans_V_dom"/>
</dbReference>
<keyword evidence="1" id="KW-0663">Pyridoxal phosphate</keyword>
<gene>
    <name evidence="3" type="ORF">TWF694_002135</name>
</gene>
<organism evidence="3 4">
    <name type="scientific">Orbilia ellipsospora</name>
    <dbReference type="NCBI Taxonomy" id="2528407"/>
    <lineage>
        <taxon>Eukaryota</taxon>
        <taxon>Fungi</taxon>
        <taxon>Dikarya</taxon>
        <taxon>Ascomycota</taxon>
        <taxon>Pezizomycotina</taxon>
        <taxon>Orbiliomycetes</taxon>
        <taxon>Orbiliales</taxon>
        <taxon>Orbiliaceae</taxon>
        <taxon>Orbilia</taxon>
    </lineage>
</organism>
<proteinExistence type="predicted"/>
<dbReference type="EMBL" id="JAVHJO010000010">
    <property type="protein sequence ID" value="KAK6535684.1"/>
    <property type="molecule type" value="Genomic_DNA"/>
</dbReference>
<dbReference type="InterPro" id="IPR015424">
    <property type="entry name" value="PyrdxlP-dep_Trfase"/>
</dbReference>
<comment type="caution">
    <text evidence="3">The sequence shown here is derived from an EMBL/GenBank/DDBJ whole genome shotgun (WGS) entry which is preliminary data.</text>
</comment>
<dbReference type="Gene3D" id="3.40.640.10">
    <property type="entry name" value="Type I PLP-dependent aspartate aminotransferase-like (Major domain)"/>
    <property type="match status" value="1"/>
</dbReference>
<name>A0AAV9X5S4_9PEZI</name>
<evidence type="ECO:0000313" key="3">
    <source>
        <dbReference type="EMBL" id="KAK6535684.1"/>
    </source>
</evidence>
<protein>
    <recommendedName>
        <fullName evidence="2">Aminotransferase class V domain-containing protein</fullName>
    </recommendedName>
</protein>
<dbReference type="SUPFAM" id="SSF53383">
    <property type="entry name" value="PLP-dependent transferases"/>
    <property type="match status" value="1"/>
</dbReference>
<dbReference type="PANTHER" id="PTHR43092:SF2">
    <property type="entry name" value="HERCYNYLCYSTEINE SULFOXIDE LYASE"/>
    <property type="match status" value="1"/>
</dbReference>
<dbReference type="Pfam" id="PF00266">
    <property type="entry name" value="Aminotran_5"/>
    <property type="match status" value="1"/>
</dbReference>
<accession>A0AAV9X5S4</accession>
<dbReference type="InterPro" id="IPR015421">
    <property type="entry name" value="PyrdxlP-dep_Trfase_major"/>
</dbReference>
<evidence type="ECO:0000313" key="4">
    <source>
        <dbReference type="Proteomes" id="UP001365542"/>
    </source>
</evidence>
<feature type="domain" description="Aminotransferase class V" evidence="2">
    <location>
        <begin position="61"/>
        <end position="341"/>
    </location>
</feature>
<evidence type="ECO:0000259" key="2">
    <source>
        <dbReference type="Pfam" id="PF00266"/>
    </source>
</evidence>
<sequence>MATSTTPTFGHSLRRHFLFPENYINLNHGSFGAIPSSVLTHRQKLLLVSEQHPDNFMRYHSISLLDESRAAIANLINVPVQEVVFVHNATSGVNVILRNLTYEENDVILHFGTIYGACGRTVQFITDTTQATAVSMPLSYPVSDTSILSLFRSTVAELKAAGKKPKLVIFDTVSSMPGMRFPWEKMIVAAKEEGVLSLIDGAHGVGNIKIDLTENQPDFFVSNCHKWLYTPRPAAILHVPSRNQNLISSSIPTSHYYLPKSQAQYFSPLTPGQKTNFELQFEFNGTIDMTPYLSVPAALKFRQEIGGEAAIMEYCTNLAFTGGVKVAEILGTEIMEPDASQGDGGKCPMVNIRLPLVNIPQSEYQNVYNLFTKEVGVRENTFVQVYVHAGKWWVRLSAQVYLEMKDFLWIGDLLKKECVAVNERVSKLGKTVNGTNGVQVNGQSDVHAEEVTKKSVEVAAVPVEKAVEGLTVSSGTATTVSCC</sequence>
<dbReference type="AlphaFoldDB" id="A0AAV9X5S4"/>
<dbReference type="PANTHER" id="PTHR43092">
    <property type="entry name" value="L-CYSTEINE DESULFHYDRASE"/>
    <property type="match status" value="1"/>
</dbReference>
<keyword evidence="4" id="KW-1185">Reference proteome</keyword>
<evidence type="ECO:0000256" key="1">
    <source>
        <dbReference type="ARBA" id="ARBA00022898"/>
    </source>
</evidence>
<reference evidence="3 4" key="1">
    <citation type="submission" date="2019-10" db="EMBL/GenBank/DDBJ databases">
        <authorList>
            <person name="Palmer J.M."/>
        </authorList>
    </citation>
    <scope>NUCLEOTIDE SEQUENCE [LARGE SCALE GENOMIC DNA]</scope>
    <source>
        <strain evidence="3 4">TWF694</strain>
    </source>
</reference>
<dbReference type="Proteomes" id="UP001365542">
    <property type="component" value="Unassembled WGS sequence"/>
</dbReference>